<feature type="signal peptide" evidence="2">
    <location>
        <begin position="1"/>
        <end position="27"/>
    </location>
</feature>
<protein>
    <submittedName>
        <fullName evidence="3">Hypothetical secreted protein 316</fullName>
    </submittedName>
</protein>
<accession>F0J956</accession>
<feature type="compositionally biased region" description="Basic and acidic residues" evidence="1">
    <location>
        <begin position="75"/>
        <end position="92"/>
    </location>
</feature>
<reference evidence="3" key="1">
    <citation type="journal article" date="2011" name="BMC Genomics">
        <title>A further insight into the sialome of the tropical bont tick, Amblyomma variegatum.</title>
        <authorList>
            <person name="Ribeiro J.M."/>
            <person name="Anderson J.M."/>
            <person name="Manoukis N.C."/>
            <person name="Meng Z."/>
            <person name="Francishetti I.M."/>
        </authorList>
    </citation>
    <scope>NUCLEOTIDE SEQUENCE</scope>
    <source>
        <strain evidence="3">Amvar-316</strain>
        <tissue evidence="3">Salivary gland</tissue>
    </source>
</reference>
<keyword evidence="2" id="KW-0732">Signal</keyword>
<feature type="compositionally biased region" description="Basic residues" evidence="1">
    <location>
        <begin position="53"/>
        <end position="73"/>
    </location>
</feature>
<feature type="region of interest" description="Disordered" evidence="1">
    <location>
        <begin position="32"/>
        <end position="92"/>
    </location>
</feature>
<evidence type="ECO:0000256" key="2">
    <source>
        <dbReference type="SAM" id="SignalP"/>
    </source>
</evidence>
<dbReference type="EMBL" id="BK007407">
    <property type="protein sequence ID" value="DAA34368.1"/>
    <property type="molecule type" value="mRNA"/>
</dbReference>
<evidence type="ECO:0000256" key="1">
    <source>
        <dbReference type="SAM" id="MobiDB-lite"/>
    </source>
</evidence>
<dbReference type="AlphaFoldDB" id="F0J956"/>
<feature type="chain" id="PRO_5003250769" evidence="2">
    <location>
        <begin position="28"/>
        <end position="92"/>
    </location>
</feature>
<evidence type="ECO:0000313" key="3">
    <source>
        <dbReference type="EMBL" id="DAA34368.1"/>
    </source>
</evidence>
<sequence>MAAAMMADRLRGLLLGLLIAVASVCESAPPVSQRAEHGITTQSTASGGCSARVRAHQRKTSCRKCRGGQRNRYHQATDHARKQRHCEQRHRD</sequence>
<organism evidence="3">
    <name type="scientific">Amblyomma variegatum</name>
    <name type="common">Tropical bont tick</name>
    <dbReference type="NCBI Taxonomy" id="34610"/>
    <lineage>
        <taxon>Eukaryota</taxon>
        <taxon>Metazoa</taxon>
        <taxon>Ecdysozoa</taxon>
        <taxon>Arthropoda</taxon>
        <taxon>Chelicerata</taxon>
        <taxon>Arachnida</taxon>
        <taxon>Acari</taxon>
        <taxon>Parasitiformes</taxon>
        <taxon>Ixodida</taxon>
        <taxon>Ixodoidea</taxon>
        <taxon>Ixodidae</taxon>
        <taxon>Amblyomminae</taxon>
        <taxon>Amblyomma</taxon>
    </lineage>
</organism>
<proteinExistence type="evidence at transcript level"/>
<feature type="non-terminal residue" evidence="3">
    <location>
        <position position="92"/>
    </location>
</feature>
<name>F0J956_AMBVA</name>